<keyword evidence="10" id="KW-1185">Reference proteome</keyword>
<gene>
    <name evidence="9" type="ordered locus">Weevi_1856</name>
</gene>
<dbReference type="HOGENOM" id="CLU_035990_6_4_10"/>
<dbReference type="eggNOG" id="COG2135">
    <property type="taxonomic scope" value="Bacteria"/>
</dbReference>
<evidence type="ECO:0000256" key="2">
    <source>
        <dbReference type="ARBA" id="ARBA00022670"/>
    </source>
</evidence>
<keyword evidence="4 8" id="KW-0378">Hydrolase</keyword>
<evidence type="ECO:0000313" key="9">
    <source>
        <dbReference type="EMBL" id="ADX68544.1"/>
    </source>
</evidence>
<dbReference type="PANTHER" id="PTHR13604">
    <property type="entry name" value="DC12-RELATED"/>
    <property type="match status" value="1"/>
</dbReference>
<evidence type="ECO:0000256" key="6">
    <source>
        <dbReference type="ARBA" id="ARBA00023125"/>
    </source>
</evidence>
<dbReference type="Pfam" id="PF02586">
    <property type="entry name" value="SRAP"/>
    <property type="match status" value="1"/>
</dbReference>
<organism evidence="9 10">
    <name type="scientific">Weeksella virosa (strain ATCC 43766 / DSM 16922 / JCM 21250 / CCUG 30538 / CDC 9751 / IAM 14551 / NBRC 16016 / NCTC 11634 / CL345/78)</name>
    <dbReference type="NCBI Taxonomy" id="865938"/>
    <lineage>
        <taxon>Bacteria</taxon>
        <taxon>Pseudomonadati</taxon>
        <taxon>Bacteroidota</taxon>
        <taxon>Flavobacteriia</taxon>
        <taxon>Flavobacteriales</taxon>
        <taxon>Weeksellaceae</taxon>
        <taxon>Weeksella</taxon>
    </lineage>
</organism>
<evidence type="ECO:0000256" key="8">
    <source>
        <dbReference type="RuleBase" id="RU364100"/>
    </source>
</evidence>
<dbReference type="EC" id="3.4.-.-" evidence="8"/>
<evidence type="ECO:0000313" key="10">
    <source>
        <dbReference type="Proteomes" id="UP000008641"/>
    </source>
</evidence>
<dbReference type="GO" id="GO:0003697">
    <property type="term" value="F:single-stranded DNA binding"/>
    <property type="evidence" value="ECO:0007669"/>
    <property type="project" value="InterPro"/>
</dbReference>
<keyword evidence="3" id="KW-0227">DNA damage</keyword>
<accession>F0P0P5</accession>
<dbReference type="RefSeq" id="WP_013598933.1">
    <property type="nucleotide sequence ID" value="NC_015144.1"/>
</dbReference>
<dbReference type="GO" id="GO:0106300">
    <property type="term" value="P:protein-DNA covalent cross-linking repair"/>
    <property type="evidence" value="ECO:0007669"/>
    <property type="project" value="InterPro"/>
</dbReference>
<protein>
    <recommendedName>
        <fullName evidence="8">Abasic site processing protein</fullName>
        <ecNumber evidence="8">3.4.-.-</ecNumber>
    </recommendedName>
</protein>
<dbReference type="EMBL" id="CP002455">
    <property type="protein sequence ID" value="ADX68544.1"/>
    <property type="molecule type" value="Genomic_DNA"/>
</dbReference>
<keyword evidence="7" id="KW-0456">Lyase</keyword>
<evidence type="ECO:0000256" key="1">
    <source>
        <dbReference type="ARBA" id="ARBA00008136"/>
    </source>
</evidence>
<dbReference type="OrthoDB" id="9782620at2"/>
<dbReference type="PANTHER" id="PTHR13604:SF0">
    <property type="entry name" value="ABASIC SITE PROCESSING PROTEIN HMCES"/>
    <property type="match status" value="1"/>
</dbReference>
<dbReference type="Proteomes" id="UP000008641">
    <property type="component" value="Chromosome"/>
</dbReference>
<sequence length="193" mass="22906">MCYHVKVNKTKKELENNTRIPFLSNQKFEPKEHFNGFAHPYLPIIKTGQEAIELLQWGLKPSWAQEDFDTNNTLNARVETLEEKPSFRESFNNRCVLVVDSFYEWRHEGRNKIRYEIGHDNELLFLAALYQNDTFSVVTTEALGVMKYIHNRKQRMPIAFDSLPSCEQWLHGEDFVPFIDFSTQREDNQIRLF</sequence>
<evidence type="ECO:0000256" key="4">
    <source>
        <dbReference type="ARBA" id="ARBA00022801"/>
    </source>
</evidence>
<dbReference type="SUPFAM" id="SSF143081">
    <property type="entry name" value="BB1717-like"/>
    <property type="match status" value="1"/>
</dbReference>
<dbReference type="GO" id="GO:0008233">
    <property type="term" value="F:peptidase activity"/>
    <property type="evidence" value="ECO:0007669"/>
    <property type="project" value="UniProtKB-KW"/>
</dbReference>
<keyword evidence="5" id="KW-0190">Covalent protein-DNA linkage</keyword>
<dbReference type="InterPro" id="IPR003738">
    <property type="entry name" value="SRAP"/>
</dbReference>
<evidence type="ECO:0000256" key="3">
    <source>
        <dbReference type="ARBA" id="ARBA00022763"/>
    </source>
</evidence>
<evidence type="ECO:0000256" key="7">
    <source>
        <dbReference type="ARBA" id="ARBA00023239"/>
    </source>
</evidence>
<dbReference type="Gene3D" id="3.90.1680.10">
    <property type="entry name" value="SOS response associated peptidase-like"/>
    <property type="match status" value="1"/>
</dbReference>
<evidence type="ECO:0000256" key="5">
    <source>
        <dbReference type="ARBA" id="ARBA00023124"/>
    </source>
</evidence>
<dbReference type="InterPro" id="IPR036590">
    <property type="entry name" value="SRAP-like"/>
</dbReference>
<dbReference type="GO" id="GO:0016829">
    <property type="term" value="F:lyase activity"/>
    <property type="evidence" value="ECO:0007669"/>
    <property type="project" value="UniProtKB-KW"/>
</dbReference>
<keyword evidence="2 8" id="KW-0645">Protease</keyword>
<reference evidence="9 10" key="1">
    <citation type="journal article" date="2011" name="Stand. Genomic Sci.">
        <title>Complete genome sequence of Weeksella virosa type strain (9751).</title>
        <authorList>
            <person name="Lang E."/>
            <person name="Teshima H."/>
            <person name="Lucas S."/>
            <person name="Lapidus A."/>
            <person name="Hammon N."/>
            <person name="Deshpande S."/>
            <person name="Nolan M."/>
            <person name="Cheng J.F."/>
            <person name="Pitluck S."/>
            <person name="Liolios K."/>
            <person name="Pagani I."/>
            <person name="Mikhailova N."/>
            <person name="Ivanova N."/>
            <person name="Mavromatis K."/>
            <person name="Pati A."/>
            <person name="Tapia R."/>
            <person name="Han C."/>
            <person name="Goodwin L."/>
            <person name="Chen A."/>
            <person name="Palaniappan K."/>
            <person name="Land M."/>
            <person name="Hauser L."/>
            <person name="Chang Y.J."/>
            <person name="Jeffries C.D."/>
            <person name="Brambilla E.M."/>
            <person name="Kopitz M."/>
            <person name="Rohde M."/>
            <person name="Goker M."/>
            <person name="Tindall B.J."/>
            <person name="Detter J.C."/>
            <person name="Woyke T."/>
            <person name="Bristow J."/>
            <person name="Eisen J.A."/>
            <person name="Markowitz V."/>
            <person name="Hugenholtz P."/>
            <person name="Klenk H.P."/>
            <person name="Kyrpides N.C."/>
        </authorList>
    </citation>
    <scope>NUCLEOTIDE SEQUENCE [LARGE SCALE GENOMIC DNA]</scope>
    <source>
        <strain evidence="10">ATCC 43766 / DSM 16922 / JCM 21250 / NBRC 16016 / NCTC 11634 / CL345/78</strain>
    </source>
</reference>
<proteinExistence type="inferred from homology"/>
<dbReference type="GO" id="GO:0006508">
    <property type="term" value="P:proteolysis"/>
    <property type="evidence" value="ECO:0007669"/>
    <property type="project" value="UniProtKB-KW"/>
</dbReference>
<keyword evidence="6" id="KW-0238">DNA-binding</keyword>
<comment type="similarity">
    <text evidence="1 8">Belongs to the SOS response-associated peptidase family.</text>
</comment>
<dbReference type="STRING" id="865938.Weevi_1856"/>
<name>F0P0P5_WEEVC</name>
<reference evidence="10" key="2">
    <citation type="journal article" date="2011" name="Stand. Genomic Sci.">
        <title>Complete genome sequence of Weeksella virosa type strain (9751T).</title>
        <authorList>
            <person name="Lang E."/>
            <person name="Teshima H."/>
            <person name="Lucas S."/>
            <person name="Lapidus A."/>
            <person name="Hammon N."/>
            <person name="Deshpande S."/>
            <person name="Nolan M."/>
            <person name="Cheng J."/>
            <person name="Pitluck S."/>
            <person name="Liolios K."/>
            <person name="Pagani I."/>
            <person name="Mikhailova N."/>
            <person name="Ivanova N."/>
            <person name="Mavromatis K."/>
            <person name="Pati A."/>
            <person name="Tapia R."/>
            <person name="Han C."/>
            <person name="Goodwin L."/>
            <person name="Chen A."/>
            <person name="Palaniappan K."/>
            <person name="Land M."/>
            <person name="Hauser L."/>
            <person name="Chang Y."/>
            <person name="Jeffries C."/>
            <person name="Brambilla E."/>
            <person name="Kopitz M."/>
            <person name="Rohde M."/>
            <person name="Goker M."/>
            <person name="Tindall B."/>
            <person name="Detter J."/>
            <person name="Woyke T."/>
            <person name="Bristow J."/>
            <person name="Eisen J."/>
            <person name="Markowitz V."/>
            <person name="Hugenholtz P."/>
            <person name="Klenk H."/>
            <person name="Kyrpides N."/>
        </authorList>
    </citation>
    <scope>NUCLEOTIDE SEQUENCE [LARGE SCALE GENOMIC DNA]</scope>
    <source>
        <strain evidence="10">ATCC 43766 / DSM 16922 / JCM 21250 / NBRC 16016 / NCTC 11634 / CL345/78</strain>
    </source>
</reference>
<dbReference type="AlphaFoldDB" id="F0P0P5"/>
<dbReference type="KEGG" id="wvi:Weevi_1856"/>